<dbReference type="Proteomes" id="UP001239397">
    <property type="component" value="Chromosome"/>
</dbReference>
<dbReference type="PANTHER" id="PTHR35526">
    <property type="entry name" value="ANTI-SIGMA-F FACTOR RSBW-RELATED"/>
    <property type="match status" value="1"/>
</dbReference>
<evidence type="ECO:0000313" key="4">
    <source>
        <dbReference type="Proteomes" id="UP001239397"/>
    </source>
</evidence>
<dbReference type="GO" id="GO:0005524">
    <property type="term" value="F:ATP binding"/>
    <property type="evidence" value="ECO:0007669"/>
    <property type="project" value="UniProtKB-KW"/>
</dbReference>
<protein>
    <submittedName>
        <fullName evidence="3">ATP-binding protein</fullName>
    </submittedName>
</protein>
<dbReference type="CDD" id="cd16936">
    <property type="entry name" value="HATPase_RsbW-like"/>
    <property type="match status" value="1"/>
</dbReference>
<dbReference type="RefSeq" id="WP_285997073.1">
    <property type="nucleotide sequence ID" value="NZ_CP127295.1"/>
</dbReference>
<sequence length="123" mass="13270">MRTIPTRELGTGADQPALIREWAQGLLAGLAPDSLADAVLVLDELVSNALCHGAAPVRVRLAREVGHLRFEVTDASSRPARRRLPDVGGGRGLMLVDACSRRWGQWWHDAGKTVWAELAVALG</sequence>
<evidence type="ECO:0000313" key="3">
    <source>
        <dbReference type="EMBL" id="WIY00611.1"/>
    </source>
</evidence>
<dbReference type="InterPro" id="IPR036890">
    <property type="entry name" value="HATPase_C_sf"/>
</dbReference>
<gene>
    <name evidence="3" type="ORF">QRX60_42230</name>
</gene>
<dbReference type="PANTHER" id="PTHR35526:SF3">
    <property type="entry name" value="ANTI-SIGMA-F FACTOR RSBW"/>
    <property type="match status" value="1"/>
</dbReference>
<keyword evidence="1" id="KW-0418">Kinase</keyword>
<keyword evidence="3" id="KW-0067">ATP-binding</keyword>
<keyword evidence="4" id="KW-1185">Reference proteome</keyword>
<keyword evidence="1" id="KW-0723">Serine/threonine-protein kinase</keyword>
<dbReference type="KEGG" id="amog:QRX60_42230"/>
<organism evidence="3 4">
    <name type="scientific">Amycolatopsis mongoliensis</name>
    <dbReference type="NCBI Taxonomy" id="715475"/>
    <lineage>
        <taxon>Bacteria</taxon>
        <taxon>Bacillati</taxon>
        <taxon>Actinomycetota</taxon>
        <taxon>Actinomycetes</taxon>
        <taxon>Pseudonocardiales</taxon>
        <taxon>Pseudonocardiaceae</taxon>
        <taxon>Amycolatopsis</taxon>
    </lineage>
</organism>
<keyword evidence="3" id="KW-0547">Nucleotide-binding</keyword>
<dbReference type="GO" id="GO:0004674">
    <property type="term" value="F:protein serine/threonine kinase activity"/>
    <property type="evidence" value="ECO:0007669"/>
    <property type="project" value="UniProtKB-KW"/>
</dbReference>
<accession>A0A9Y2JL48</accession>
<dbReference type="AlphaFoldDB" id="A0A9Y2JL48"/>
<reference evidence="3 4" key="1">
    <citation type="submission" date="2023-06" db="EMBL/GenBank/DDBJ databases">
        <authorList>
            <person name="Oyuntsetseg B."/>
            <person name="Kim S.B."/>
        </authorList>
    </citation>
    <scope>NUCLEOTIDE SEQUENCE [LARGE SCALE GENOMIC DNA]</scope>
    <source>
        <strain evidence="3 4">4-36</strain>
    </source>
</reference>
<name>A0A9Y2JL48_9PSEU</name>
<evidence type="ECO:0000259" key="2">
    <source>
        <dbReference type="Pfam" id="PF13581"/>
    </source>
</evidence>
<dbReference type="EMBL" id="CP127295">
    <property type="protein sequence ID" value="WIY00611.1"/>
    <property type="molecule type" value="Genomic_DNA"/>
</dbReference>
<dbReference type="Pfam" id="PF13581">
    <property type="entry name" value="HATPase_c_2"/>
    <property type="match status" value="1"/>
</dbReference>
<evidence type="ECO:0000256" key="1">
    <source>
        <dbReference type="ARBA" id="ARBA00022527"/>
    </source>
</evidence>
<dbReference type="InterPro" id="IPR003594">
    <property type="entry name" value="HATPase_dom"/>
</dbReference>
<dbReference type="InterPro" id="IPR050267">
    <property type="entry name" value="Anti-sigma-factor_SerPK"/>
</dbReference>
<keyword evidence="1" id="KW-0808">Transferase</keyword>
<proteinExistence type="predicted"/>
<feature type="domain" description="Histidine kinase/HSP90-like ATPase" evidence="2">
    <location>
        <begin position="17"/>
        <end position="115"/>
    </location>
</feature>
<dbReference type="SUPFAM" id="SSF55874">
    <property type="entry name" value="ATPase domain of HSP90 chaperone/DNA topoisomerase II/histidine kinase"/>
    <property type="match status" value="1"/>
</dbReference>
<dbReference type="Gene3D" id="3.30.565.10">
    <property type="entry name" value="Histidine kinase-like ATPase, C-terminal domain"/>
    <property type="match status" value="1"/>
</dbReference>